<proteinExistence type="predicted"/>
<feature type="non-terminal residue" evidence="1">
    <location>
        <position position="1"/>
    </location>
</feature>
<accession>A0A8T1TLX4</accession>
<dbReference type="VEuPathDB" id="FungiDB:PC110_g20444"/>
<name>A0A8T1TLX4_9STRA</name>
<protein>
    <submittedName>
        <fullName evidence="1">Uncharacterized protein</fullName>
    </submittedName>
</protein>
<organism evidence="1 2">
    <name type="scientific">Phytophthora cactorum</name>
    <dbReference type="NCBI Taxonomy" id="29920"/>
    <lineage>
        <taxon>Eukaryota</taxon>
        <taxon>Sar</taxon>
        <taxon>Stramenopiles</taxon>
        <taxon>Oomycota</taxon>
        <taxon>Peronosporomycetes</taxon>
        <taxon>Peronosporales</taxon>
        <taxon>Peronosporaceae</taxon>
        <taxon>Phytophthora</taxon>
    </lineage>
</organism>
<comment type="caution">
    <text evidence="1">The sequence shown here is derived from an EMBL/GenBank/DDBJ whole genome shotgun (WGS) entry which is preliminary data.</text>
</comment>
<evidence type="ECO:0000313" key="1">
    <source>
        <dbReference type="EMBL" id="KAG6942021.1"/>
    </source>
</evidence>
<sequence length="213" mass="23098">KRIATYLIKNAQRSPSIDEHIPSMSDVDGGHKEAGRDAAIIAERLSAAVFKALKGTRTAPISVDKSWTLRRISSGTRKTKTSFFTTGPDVAVAAAMVELQQILSEERDHQTNLAVLEPVAKAGKAPYVGDADAQFQAYLASCFSAYWAHMSDYTFPYVTIMQSSGFGKSRILQRLAETTAEGNSLVHDGAELDVTVLVVCMRNTKQSTGKAAR</sequence>
<dbReference type="AlphaFoldDB" id="A0A8T1TLX4"/>
<dbReference type="Proteomes" id="UP000688947">
    <property type="component" value="Unassembled WGS sequence"/>
</dbReference>
<reference evidence="1" key="1">
    <citation type="submission" date="2021-01" db="EMBL/GenBank/DDBJ databases">
        <title>Phytophthora aleatoria, a newly-described species from Pinus radiata is distinct from Phytophthora cactorum isolates based on comparative genomics.</title>
        <authorList>
            <person name="Mcdougal R."/>
            <person name="Panda P."/>
            <person name="Williams N."/>
            <person name="Studholme D.J."/>
        </authorList>
    </citation>
    <scope>NUCLEOTIDE SEQUENCE</scope>
    <source>
        <strain evidence="1">NZFS 3830</strain>
    </source>
</reference>
<dbReference type="OrthoDB" id="129554at2759"/>
<gene>
    <name evidence="1" type="ORF">JG687_00019302</name>
</gene>
<evidence type="ECO:0000313" key="2">
    <source>
        <dbReference type="Proteomes" id="UP000688947"/>
    </source>
</evidence>
<dbReference type="EMBL" id="JAENGZ010003184">
    <property type="protein sequence ID" value="KAG6942021.1"/>
    <property type="molecule type" value="Genomic_DNA"/>
</dbReference>